<proteinExistence type="predicted"/>
<sequence length="86" mass="9259">MAVETVITGGPLRVEKNNKAMTKIAIFLCLSLALLCAHISANRPCDMGSMCAGYEVTANDLNGQLYCCTFGFPMVSSMDPFKCECP</sequence>
<gene>
    <name evidence="2" type="ORF">ElyMa_004356000</name>
</gene>
<dbReference type="EMBL" id="BMAT01008781">
    <property type="protein sequence ID" value="GFR92534.1"/>
    <property type="molecule type" value="Genomic_DNA"/>
</dbReference>
<dbReference type="AlphaFoldDB" id="A0AAV4H4B0"/>
<evidence type="ECO:0000313" key="3">
    <source>
        <dbReference type="Proteomes" id="UP000762676"/>
    </source>
</evidence>
<accession>A0AAV4H4B0</accession>
<feature type="transmembrane region" description="Helical" evidence="1">
    <location>
        <begin position="20"/>
        <end position="40"/>
    </location>
</feature>
<keyword evidence="3" id="KW-1185">Reference proteome</keyword>
<comment type="caution">
    <text evidence="2">The sequence shown here is derived from an EMBL/GenBank/DDBJ whole genome shotgun (WGS) entry which is preliminary data.</text>
</comment>
<keyword evidence="1" id="KW-0472">Membrane</keyword>
<dbReference type="Proteomes" id="UP000762676">
    <property type="component" value="Unassembled WGS sequence"/>
</dbReference>
<keyword evidence="1" id="KW-1133">Transmembrane helix</keyword>
<evidence type="ECO:0000313" key="2">
    <source>
        <dbReference type="EMBL" id="GFR92534.1"/>
    </source>
</evidence>
<evidence type="ECO:0000256" key="1">
    <source>
        <dbReference type="SAM" id="Phobius"/>
    </source>
</evidence>
<name>A0AAV4H4B0_9GAST</name>
<protein>
    <submittedName>
        <fullName evidence="2">Uncharacterized protein</fullName>
    </submittedName>
</protein>
<keyword evidence="1" id="KW-0812">Transmembrane</keyword>
<organism evidence="2 3">
    <name type="scientific">Elysia marginata</name>
    <dbReference type="NCBI Taxonomy" id="1093978"/>
    <lineage>
        <taxon>Eukaryota</taxon>
        <taxon>Metazoa</taxon>
        <taxon>Spiralia</taxon>
        <taxon>Lophotrochozoa</taxon>
        <taxon>Mollusca</taxon>
        <taxon>Gastropoda</taxon>
        <taxon>Heterobranchia</taxon>
        <taxon>Euthyneura</taxon>
        <taxon>Panpulmonata</taxon>
        <taxon>Sacoglossa</taxon>
        <taxon>Placobranchoidea</taxon>
        <taxon>Plakobranchidae</taxon>
        <taxon>Elysia</taxon>
    </lineage>
</organism>
<reference evidence="2 3" key="1">
    <citation type="journal article" date="2021" name="Elife">
        <title>Chloroplast acquisition without the gene transfer in kleptoplastic sea slugs, Plakobranchus ocellatus.</title>
        <authorList>
            <person name="Maeda T."/>
            <person name="Takahashi S."/>
            <person name="Yoshida T."/>
            <person name="Shimamura S."/>
            <person name="Takaki Y."/>
            <person name="Nagai Y."/>
            <person name="Toyoda A."/>
            <person name="Suzuki Y."/>
            <person name="Arimoto A."/>
            <person name="Ishii H."/>
            <person name="Satoh N."/>
            <person name="Nishiyama T."/>
            <person name="Hasebe M."/>
            <person name="Maruyama T."/>
            <person name="Minagawa J."/>
            <person name="Obokata J."/>
            <person name="Shigenobu S."/>
        </authorList>
    </citation>
    <scope>NUCLEOTIDE SEQUENCE [LARGE SCALE GENOMIC DNA]</scope>
</reference>